<evidence type="ECO:0000313" key="2">
    <source>
        <dbReference type="Proteomes" id="UP001408356"/>
    </source>
</evidence>
<proteinExistence type="predicted"/>
<dbReference type="EMBL" id="JARVKF010000257">
    <property type="protein sequence ID" value="KAK9420178.1"/>
    <property type="molecule type" value="Genomic_DNA"/>
</dbReference>
<gene>
    <name evidence="1" type="ORF">SUNI508_06706</name>
</gene>
<dbReference type="Proteomes" id="UP001408356">
    <property type="component" value="Unassembled WGS sequence"/>
</dbReference>
<name>A0ABR2V0I8_9PEZI</name>
<evidence type="ECO:0000313" key="1">
    <source>
        <dbReference type="EMBL" id="KAK9420178.1"/>
    </source>
</evidence>
<accession>A0ABR2V0I8</accession>
<reference evidence="1 2" key="1">
    <citation type="journal article" date="2024" name="J. Plant Pathol.">
        <title>Sequence and assembly of the genome of Seiridium unicorne, isolate CBS 538.82, causal agent of cypress canker disease.</title>
        <authorList>
            <person name="Scali E."/>
            <person name="Rocca G.D."/>
            <person name="Danti R."/>
            <person name="Garbelotto M."/>
            <person name="Barberini S."/>
            <person name="Baroncelli R."/>
            <person name="Emiliani G."/>
        </authorList>
    </citation>
    <scope>NUCLEOTIDE SEQUENCE [LARGE SCALE GENOMIC DNA]</scope>
    <source>
        <strain evidence="1 2">BM-138-508</strain>
    </source>
</reference>
<organism evidence="1 2">
    <name type="scientific">Seiridium unicorne</name>
    <dbReference type="NCBI Taxonomy" id="138068"/>
    <lineage>
        <taxon>Eukaryota</taxon>
        <taxon>Fungi</taxon>
        <taxon>Dikarya</taxon>
        <taxon>Ascomycota</taxon>
        <taxon>Pezizomycotina</taxon>
        <taxon>Sordariomycetes</taxon>
        <taxon>Xylariomycetidae</taxon>
        <taxon>Amphisphaeriales</taxon>
        <taxon>Sporocadaceae</taxon>
        <taxon>Seiridium</taxon>
    </lineage>
</organism>
<protein>
    <submittedName>
        <fullName evidence="1">Uncharacterized protein</fullName>
    </submittedName>
</protein>
<keyword evidence="2" id="KW-1185">Reference proteome</keyword>
<sequence>MHPVRDSGPQSVLEQLIQTEADDALIFQVINTTKDVNQQGTPLRIASRLGMLQSQNRFFRVKRRSTINHMTARGPFSKQRVKAPFWEAANSDPIQYIRAFHRASD</sequence>
<comment type="caution">
    <text evidence="1">The sequence shown here is derived from an EMBL/GenBank/DDBJ whole genome shotgun (WGS) entry which is preliminary data.</text>
</comment>